<dbReference type="SUPFAM" id="SSF48371">
    <property type="entry name" value="ARM repeat"/>
    <property type="match status" value="1"/>
</dbReference>
<dbReference type="Proteomes" id="UP001141552">
    <property type="component" value="Unassembled WGS sequence"/>
</dbReference>
<dbReference type="InterPro" id="IPR013932">
    <property type="entry name" value="TATA-bd_TIP120"/>
</dbReference>
<sequence length="1236" mass="136708">MANLQITGILEKMTGKDKDYRYMATSDLLSELNKEGFKADSDLEIKLANIVLQQLDDVAGDVSGLAVKCLAPLVKKVSEERVVEMTNKLCDKLLHGKDQHRDIASIALKTIIAEVTTSSLAQSIILSMCPQLIKGITAPGMSSEIKCESLDILCDVLHKFGNLMAADHELLLNALLSQLNSNQASVRKKTVSCIASLSSSLSDDLLAKATVEVVRNLRIKGAKPEMTRTNIQMIGALSRAVGYRFGPHLGDTVPVLINYCTTASENDEELREYSLQALESFLLRCPRDIVVYCDEILNLALEYLSYDPNFTDNMEEDTDDENHEEEEDDESANEYTDDEDVSWKVRRAAAKCLAALIVSRPELLSKLYEEACPKLIDRFKEREENVKMDVFSTFIELLRQTGNVTKGQIDTNESSPRWLLKQEVPKIVKSINRQLREKSIKTKVGAFSVLKELVVVLPDCLAEHIGSLIPGIEKALNDKSSTSNLKIEALVFTRLVLASHSPPVFHPYIKALSSPVLSSVGERYYKVTAEALRVCGELVRVVRSNIQGLGFDFTPYVHPIYSAIMSRLTNQDQDQEVKECAISCMGLVISTFGDNLRAELPSCLPVLVDRMGNEITRLTAVKANSFTWVKRVLVISIELQAFAVIASSPLQIDLSCVLENVIAELTAFLRKANRALRQATLGTLNSLIVAYGDQIGPSAYEVIIIELSTLISDTDLHMTALALELCCTLMADRRSSQNVGVAVRNKVLPQALSLVKSSLLQGQALLALQNFFAGLVYSANTSFDSLLDSLLSSAKPSPQSGGVAKQALYSIAQCVAVLCLAAGDQKCSSTVKMLTEILKEDSSTNSAKQHLALLCLGEIGRRRDLSSHAHIETIIIESFQSPFEEIKSAASYALGNIAVGNLSKYLPFILDQIDNQQKKQYLLLHSLKEVIVRQSVDKAEFQDSSVEKILKLLFNHCESEEEGVRNVVAECLGKIALIEPVKLVPALKVRTTSPAAFTRATVVIAVKYSVVERPEKIDEIIFPEISSFLMLIKDHDRHVRRAAVLALSTFAHNKPNLIKGLLPDLLPLLYDQTIVKQELIRTVDLGPFKHIVDDGLELRKAAFECVDTLLDSCLDQVNPSSFIVPYLKSGLEDHYDVKMPCHLILSKLADKCPSAVLAVLDSLVDPLQKTINFKPKQDAVKQEVDRNEDMIRSALRAIAALNRISGGDCSHKFKNLMSEISRSPALWEKYYSIRNE</sequence>
<dbReference type="OrthoDB" id="6260732at2759"/>
<evidence type="ECO:0000313" key="9">
    <source>
        <dbReference type="Proteomes" id="UP001141552"/>
    </source>
</evidence>
<gene>
    <name evidence="8" type="primary">CAND1</name>
    <name evidence="8" type="ORF">Tsubulata_010316</name>
</gene>
<organism evidence="8 9">
    <name type="scientific">Turnera subulata</name>
    <dbReference type="NCBI Taxonomy" id="218843"/>
    <lineage>
        <taxon>Eukaryota</taxon>
        <taxon>Viridiplantae</taxon>
        <taxon>Streptophyta</taxon>
        <taxon>Embryophyta</taxon>
        <taxon>Tracheophyta</taxon>
        <taxon>Spermatophyta</taxon>
        <taxon>Magnoliopsida</taxon>
        <taxon>eudicotyledons</taxon>
        <taxon>Gunneridae</taxon>
        <taxon>Pentapetalae</taxon>
        <taxon>rosids</taxon>
        <taxon>fabids</taxon>
        <taxon>Malpighiales</taxon>
        <taxon>Passifloraceae</taxon>
        <taxon>Turnera</taxon>
    </lineage>
</organism>
<dbReference type="Pfam" id="PF25782">
    <property type="entry name" value="TPR_CAND1"/>
    <property type="match status" value="1"/>
</dbReference>
<keyword evidence="3" id="KW-0833">Ubl conjugation pathway</keyword>
<dbReference type="GO" id="GO:0010265">
    <property type="term" value="P:SCF complex assembly"/>
    <property type="evidence" value="ECO:0007669"/>
    <property type="project" value="InterPro"/>
</dbReference>
<evidence type="ECO:0000259" key="7">
    <source>
        <dbReference type="Pfam" id="PF08623"/>
    </source>
</evidence>
<name>A0A9Q0GB27_9ROSI</name>
<evidence type="ECO:0000256" key="6">
    <source>
        <dbReference type="SAM" id="MobiDB-lite"/>
    </source>
</evidence>
<keyword evidence="2" id="KW-0677">Repeat</keyword>
<feature type="domain" description="TATA-binding protein interacting (TIP20)" evidence="7">
    <location>
        <begin position="1057"/>
        <end position="1220"/>
    </location>
</feature>
<dbReference type="InterPro" id="IPR039852">
    <property type="entry name" value="CAND1/CAND2"/>
</dbReference>
<accession>A0A9Q0GB27</accession>
<evidence type="ECO:0000256" key="1">
    <source>
        <dbReference type="ARBA" id="ARBA00007657"/>
    </source>
</evidence>
<feature type="compositionally biased region" description="Acidic residues" evidence="6">
    <location>
        <begin position="313"/>
        <end position="337"/>
    </location>
</feature>
<dbReference type="Pfam" id="PF08623">
    <property type="entry name" value="TIP120"/>
    <property type="match status" value="1"/>
</dbReference>
<reference evidence="8" key="2">
    <citation type="journal article" date="2023" name="Plants (Basel)">
        <title>Annotation of the Turnera subulata (Passifloraceae) Draft Genome Reveals the S-Locus Evolved after the Divergence of Turneroideae from Passifloroideae in a Stepwise Manner.</title>
        <authorList>
            <person name="Henning P.M."/>
            <person name="Roalson E.H."/>
            <person name="Mir W."/>
            <person name="McCubbin A.G."/>
            <person name="Shore J.S."/>
        </authorList>
    </citation>
    <scope>NUCLEOTIDE SEQUENCE</scope>
    <source>
        <strain evidence="8">F60SS</strain>
    </source>
</reference>
<evidence type="ECO:0000256" key="5">
    <source>
        <dbReference type="ARBA" id="ARBA00042178"/>
    </source>
</evidence>
<dbReference type="AlphaFoldDB" id="A0A9Q0GB27"/>
<feature type="region of interest" description="Disordered" evidence="6">
    <location>
        <begin position="310"/>
        <end position="337"/>
    </location>
</feature>
<keyword evidence="9" id="KW-1185">Reference proteome</keyword>
<reference evidence="8" key="1">
    <citation type="submission" date="2022-02" db="EMBL/GenBank/DDBJ databases">
        <authorList>
            <person name="Henning P.M."/>
            <person name="McCubbin A.G."/>
            <person name="Shore J.S."/>
        </authorList>
    </citation>
    <scope>NUCLEOTIDE SEQUENCE</scope>
    <source>
        <strain evidence="8">F60SS</strain>
        <tissue evidence="8">Leaves</tissue>
    </source>
</reference>
<dbReference type="InterPro" id="IPR011989">
    <property type="entry name" value="ARM-like"/>
</dbReference>
<dbReference type="PANTHER" id="PTHR12696">
    <property type="entry name" value="TIP120"/>
    <property type="match status" value="1"/>
</dbReference>
<protein>
    <recommendedName>
        <fullName evidence="4">Cullin-associated NEDD8-dissociated protein 1</fullName>
    </recommendedName>
    <alternativeName>
        <fullName evidence="5">Cullin-associated and neddylation-dissociated protein 1</fullName>
    </alternativeName>
</protein>
<evidence type="ECO:0000256" key="2">
    <source>
        <dbReference type="ARBA" id="ARBA00022737"/>
    </source>
</evidence>
<dbReference type="Gene3D" id="1.25.10.10">
    <property type="entry name" value="Leucine-rich Repeat Variant"/>
    <property type="match status" value="1"/>
</dbReference>
<dbReference type="InterPro" id="IPR016024">
    <property type="entry name" value="ARM-type_fold"/>
</dbReference>
<proteinExistence type="inferred from homology"/>
<evidence type="ECO:0000313" key="8">
    <source>
        <dbReference type="EMBL" id="KAJ4846918.1"/>
    </source>
</evidence>
<comment type="similarity">
    <text evidence="1">Belongs to the CAND family.</text>
</comment>
<dbReference type="FunFam" id="1.25.10.10:FF:000242">
    <property type="entry name" value="Cullin-associated NEDD8-dissociated protein 1"/>
    <property type="match status" value="1"/>
</dbReference>
<dbReference type="EMBL" id="JAKUCV010001313">
    <property type="protein sequence ID" value="KAJ4846918.1"/>
    <property type="molecule type" value="Genomic_DNA"/>
</dbReference>
<comment type="caution">
    <text evidence="8">The sequence shown here is derived from an EMBL/GenBank/DDBJ whole genome shotgun (WGS) entry which is preliminary data.</text>
</comment>
<evidence type="ECO:0000256" key="3">
    <source>
        <dbReference type="ARBA" id="ARBA00022786"/>
    </source>
</evidence>
<evidence type="ECO:0000256" key="4">
    <source>
        <dbReference type="ARBA" id="ARBA00040131"/>
    </source>
</evidence>